<feature type="signal peptide" evidence="1">
    <location>
        <begin position="1"/>
        <end position="26"/>
    </location>
</feature>
<name>A0A7S1RI33_ALECA</name>
<organism evidence="2">
    <name type="scientific">Alexandrium catenella</name>
    <name type="common">Red tide dinoflagellate</name>
    <name type="synonym">Gonyaulax catenella</name>
    <dbReference type="NCBI Taxonomy" id="2925"/>
    <lineage>
        <taxon>Eukaryota</taxon>
        <taxon>Sar</taxon>
        <taxon>Alveolata</taxon>
        <taxon>Dinophyceae</taxon>
        <taxon>Gonyaulacales</taxon>
        <taxon>Pyrocystaceae</taxon>
        <taxon>Alexandrium</taxon>
    </lineage>
</organism>
<dbReference type="SUPFAM" id="SSF51445">
    <property type="entry name" value="(Trans)glycosidases"/>
    <property type="match status" value="1"/>
</dbReference>
<dbReference type="InterPro" id="IPR017853">
    <property type="entry name" value="GH"/>
</dbReference>
<feature type="chain" id="PRO_5031362285" evidence="1">
    <location>
        <begin position="27"/>
        <end position="405"/>
    </location>
</feature>
<keyword evidence="1" id="KW-0732">Signal</keyword>
<sequence length="405" mass="45021">MWCVVRLPGLCLRHIGLCACFALLSASLIGCGGDGGGPSGETTTTVTTTTSTIPTPDEPLYSCKSTLELSGAKSMARKGMCLDDTTFQQCAENITALWPHTDHPVTSIRMFKPWQPDWGDDIARRKAWGVLAAFVHKNNATVLIGAEVTCNATHDDAVWNWTLELMQVLGPEHIMGVAFGNELELLFQKTGVKQDCVEELWGGGRYFDTLVSRAEDMDRNEAFKSVKLTSVFGAYCLAGFPFVDSPVSQVLTYLRKAWQKYGDRWAWSFNVYPFWDNKCGGAFPVVPAVMKKFRERVAKVTGGQNATLWMTETGWSSSPPQYYNQPCPGYCSAERLQAYYESFLQWDVGTAVDGDTDHAFYFTMRDARNFDITESFGLVGTCQNTSCKLQKNETPVVRLPKNVVI</sequence>
<dbReference type="Gene3D" id="3.20.20.80">
    <property type="entry name" value="Glycosidases"/>
    <property type="match status" value="1"/>
</dbReference>
<dbReference type="EMBL" id="HBGE01072418">
    <property type="protein sequence ID" value="CAD9166584.1"/>
    <property type="molecule type" value="Transcribed_RNA"/>
</dbReference>
<dbReference type="AlphaFoldDB" id="A0A7S1RI33"/>
<evidence type="ECO:0000313" key="2">
    <source>
        <dbReference type="EMBL" id="CAD9166584.1"/>
    </source>
</evidence>
<gene>
    <name evidence="2" type="ORF">ACAT0790_LOCUS43352</name>
</gene>
<evidence type="ECO:0000256" key="1">
    <source>
        <dbReference type="SAM" id="SignalP"/>
    </source>
</evidence>
<reference evidence="2" key="1">
    <citation type="submission" date="2021-01" db="EMBL/GenBank/DDBJ databases">
        <authorList>
            <person name="Corre E."/>
            <person name="Pelletier E."/>
            <person name="Niang G."/>
            <person name="Scheremetjew M."/>
            <person name="Finn R."/>
            <person name="Kale V."/>
            <person name="Holt S."/>
            <person name="Cochrane G."/>
            <person name="Meng A."/>
            <person name="Brown T."/>
            <person name="Cohen L."/>
        </authorList>
    </citation>
    <scope>NUCLEOTIDE SEQUENCE</scope>
    <source>
        <strain evidence="2">OF101</strain>
    </source>
</reference>
<dbReference type="PROSITE" id="PS51257">
    <property type="entry name" value="PROKAR_LIPOPROTEIN"/>
    <property type="match status" value="1"/>
</dbReference>
<proteinExistence type="predicted"/>
<accession>A0A7S1RI33</accession>
<protein>
    <submittedName>
        <fullName evidence="2">Uncharacterized protein</fullName>
    </submittedName>
</protein>